<evidence type="ECO:0000313" key="3">
    <source>
        <dbReference type="Proteomes" id="UP000243681"/>
    </source>
</evidence>
<reference evidence="2 3" key="1">
    <citation type="journal article" date="2007" name="Genome Res.">
        <title>Sequencing and analysis of chromosome 1 of Eimeria tenella reveals a unique segmental organization.</title>
        <authorList>
            <person name="Ling K.H."/>
            <person name="Rajandream M.A."/>
            <person name="Rivailler P."/>
            <person name="Ivens A."/>
            <person name="Yap S.J."/>
            <person name="Madeira A.M.B.N."/>
            <person name="Mungall K."/>
            <person name="Billington K."/>
            <person name="Yee W.Y."/>
            <person name="Bankier A.T."/>
            <person name="Carroll F."/>
            <person name="Durham A.M."/>
            <person name="Peters N."/>
            <person name="Loo S.S."/>
            <person name="Mat-Isa M.N."/>
            <person name="Novaes J."/>
            <person name="Quail M."/>
            <person name="Rosli R."/>
            <person name="Shamsudin M.N."/>
            <person name="Sobreira T.J.P."/>
            <person name="Tivey A.R."/>
            <person name="Wai S.F."/>
            <person name="White S."/>
            <person name="Wu X."/>
            <person name="Kerhornou A.X."/>
            <person name="Blake D."/>
            <person name="Mohamed R."/>
            <person name="Shirley M."/>
            <person name="Gruber A."/>
            <person name="Berriman M."/>
            <person name="Tomley F."/>
            <person name="Dear P.H."/>
            <person name="Wan K.L."/>
        </authorList>
    </citation>
    <scope>NUCLEOTIDE SEQUENCE [LARGE SCALE GENOMIC DNA]</scope>
    <source>
        <strain evidence="2 3">Houghton</strain>
    </source>
</reference>
<evidence type="ECO:0000313" key="2">
    <source>
        <dbReference type="EMBL" id="CAK51511.1"/>
    </source>
</evidence>
<feature type="chain" id="PRO_5002991904" evidence="1">
    <location>
        <begin position="31"/>
        <end position="359"/>
    </location>
</feature>
<dbReference type="Proteomes" id="UP000243681">
    <property type="component" value="Chromosome 1"/>
</dbReference>
<feature type="signal peptide" evidence="1">
    <location>
        <begin position="1"/>
        <end position="30"/>
    </location>
</feature>
<organism evidence="2 3">
    <name type="scientific">Eimeria tenella</name>
    <name type="common">Coccidian parasite</name>
    <dbReference type="NCBI Taxonomy" id="5802"/>
    <lineage>
        <taxon>Eukaryota</taxon>
        <taxon>Sar</taxon>
        <taxon>Alveolata</taxon>
        <taxon>Apicomplexa</taxon>
        <taxon>Conoidasida</taxon>
        <taxon>Coccidia</taxon>
        <taxon>Eucoccidiorida</taxon>
        <taxon>Eimeriorina</taxon>
        <taxon>Eimeriidae</taxon>
        <taxon>Eimeria</taxon>
    </lineage>
</organism>
<evidence type="ECO:0000256" key="1">
    <source>
        <dbReference type="SAM" id="SignalP"/>
    </source>
</evidence>
<dbReference type="EMBL" id="AM269894">
    <property type="protein sequence ID" value="CAK51511.1"/>
    <property type="molecule type" value="Genomic_DNA"/>
</dbReference>
<accession>C8TE25</accession>
<gene>
    <name evidence="2" type="ORF">e1004f01.tmp0111</name>
</gene>
<name>C8TE25_EIMTE</name>
<dbReference type="AlphaFoldDB" id="C8TE25"/>
<proteinExistence type="predicted"/>
<sequence>MLSLFCVYLNSSCGVHIKAILLAMVRCVWSTSCCEKALFYQYNSAQVHWCGVIPLITLTNIVSGDPERKHVETPCLRHILMPQQRVLGLVAIFAKQAFFSSPRLSRGVSQTSCLQECQALYSVVRDPPNGRAVQVVAQTSTQVQNIETRLLANASHSRHPAGAPRKTFVKRTLNSRDHRGEEEEWEEAMCIQNVIYVTDNGSQLYLHLVSVTGSALSANITPCKGKLSRVQGAIILRYKMSSRMASFLSEHTMADVKILKPNAYNPPVYDFGENISDHSLLVSRAHKQSPLAKKTALTCETQSPEADLRERKFTSKASVMSHINCQHDIDNTSANGFDVTCLPPTESTIPNKIFQPPQD</sequence>
<protein>
    <submittedName>
        <fullName evidence="2">Uncharacterized protein</fullName>
    </submittedName>
</protein>
<keyword evidence="1" id="KW-0732">Signal</keyword>